<evidence type="ECO:0000256" key="1">
    <source>
        <dbReference type="ARBA" id="ARBA00004123"/>
    </source>
</evidence>
<keyword evidence="2" id="KW-0805">Transcription regulation</keyword>
<feature type="compositionally biased region" description="Basic and acidic residues" evidence="12">
    <location>
        <begin position="55"/>
        <end position="78"/>
    </location>
</feature>
<keyword evidence="15" id="KW-1185">Reference proteome</keyword>
<dbReference type="PANTHER" id="PTHR24329:SF362">
    <property type="entry name" value="INTESTINE-SPECIFIC HOMEOBOX"/>
    <property type="match status" value="1"/>
</dbReference>
<evidence type="ECO:0000256" key="8">
    <source>
        <dbReference type="ARBA" id="ARBA00055445"/>
    </source>
</evidence>
<dbReference type="InterPro" id="IPR001356">
    <property type="entry name" value="HD"/>
</dbReference>
<reference evidence="14" key="2">
    <citation type="submission" date="2025-08" db="UniProtKB">
        <authorList>
            <consortium name="Ensembl"/>
        </authorList>
    </citation>
    <scope>IDENTIFICATION</scope>
</reference>
<reference evidence="14" key="3">
    <citation type="submission" date="2025-09" db="UniProtKB">
        <authorList>
            <consortium name="Ensembl"/>
        </authorList>
    </citation>
    <scope>IDENTIFICATION</scope>
</reference>
<evidence type="ECO:0000256" key="11">
    <source>
        <dbReference type="RuleBase" id="RU000682"/>
    </source>
</evidence>
<dbReference type="Gene3D" id="1.10.10.60">
    <property type="entry name" value="Homeodomain-like"/>
    <property type="match status" value="1"/>
</dbReference>
<evidence type="ECO:0000259" key="13">
    <source>
        <dbReference type="PROSITE" id="PS50071"/>
    </source>
</evidence>
<keyword evidence="7 10" id="KW-0539">Nucleus</keyword>
<feature type="DNA-binding region" description="Homeobox" evidence="10">
    <location>
        <begin position="80"/>
        <end position="139"/>
    </location>
</feature>
<dbReference type="GO" id="GO:0000981">
    <property type="term" value="F:DNA-binding transcription factor activity, RNA polymerase II-specific"/>
    <property type="evidence" value="ECO:0007669"/>
    <property type="project" value="InterPro"/>
</dbReference>
<evidence type="ECO:0000256" key="9">
    <source>
        <dbReference type="ARBA" id="ARBA00067428"/>
    </source>
</evidence>
<dbReference type="FunFam" id="1.10.10.60:FF:000369">
    <property type="entry name" value="Intestine specific homeobox"/>
    <property type="match status" value="1"/>
</dbReference>
<dbReference type="FunCoup" id="A0A7N4NZC4">
    <property type="interactions" value="238"/>
</dbReference>
<dbReference type="PROSITE" id="PS50071">
    <property type="entry name" value="HOMEOBOX_2"/>
    <property type="match status" value="1"/>
</dbReference>
<evidence type="ECO:0000256" key="12">
    <source>
        <dbReference type="SAM" id="MobiDB-lite"/>
    </source>
</evidence>
<dbReference type="AlphaFoldDB" id="A0A7N4NZC4"/>
<dbReference type="CDD" id="cd00086">
    <property type="entry name" value="homeodomain"/>
    <property type="match status" value="1"/>
</dbReference>
<comment type="function">
    <text evidence="8">Transcription factor that regulates gene expression in intestine. May participate in vitamin A metabolism most likely by regulating BCO1 expression in the intestine.</text>
</comment>
<dbReference type="InParanoid" id="A0A7N4NZC4"/>
<dbReference type="SUPFAM" id="SSF46689">
    <property type="entry name" value="Homeodomain-like"/>
    <property type="match status" value="1"/>
</dbReference>
<keyword evidence="5" id="KW-0010">Activator</keyword>
<evidence type="ECO:0000256" key="5">
    <source>
        <dbReference type="ARBA" id="ARBA00023159"/>
    </source>
</evidence>
<dbReference type="Pfam" id="PF00046">
    <property type="entry name" value="Homeodomain"/>
    <property type="match status" value="1"/>
</dbReference>
<dbReference type="GO" id="GO:0000977">
    <property type="term" value="F:RNA polymerase II transcription regulatory region sequence-specific DNA binding"/>
    <property type="evidence" value="ECO:0007669"/>
    <property type="project" value="TreeGrafter"/>
</dbReference>
<dbReference type="InterPro" id="IPR009057">
    <property type="entry name" value="Homeodomain-like_sf"/>
</dbReference>
<comment type="subcellular location">
    <subcellularLocation>
        <location evidence="1 10 11">Nucleus</location>
    </subcellularLocation>
</comment>
<keyword evidence="6" id="KW-0804">Transcription</keyword>
<dbReference type="GeneTree" id="ENSGT00940000161702"/>
<feature type="region of interest" description="Disordered" evidence="12">
    <location>
        <begin position="1"/>
        <end position="81"/>
    </location>
</feature>
<organism evidence="14 15">
    <name type="scientific">Sarcophilus harrisii</name>
    <name type="common">Tasmanian devil</name>
    <name type="synonym">Sarcophilus laniarius</name>
    <dbReference type="NCBI Taxonomy" id="9305"/>
    <lineage>
        <taxon>Eukaryota</taxon>
        <taxon>Metazoa</taxon>
        <taxon>Chordata</taxon>
        <taxon>Craniata</taxon>
        <taxon>Vertebrata</taxon>
        <taxon>Euteleostomi</taxon>
        <taxon>Mammalia</taxon>
        <taxon>Metatheria</taxon>
        <taxon>Dasyuromorphia</taxon>
        <taxon>Dasyuridae</taxon>
        <taxon>Sarcophilus</taxon>
    </lineage>
</organism>
<dbReference type="PROSITE" id="PS00027">
    <property type="entry name" value="HOMEOBOX_1"/>
    <property type="match status" value="1"/>
</dbReference>
<accession>A0A7N4NZC4</accession>
<dbReference type="Ensembl" id="ENSSHAT00000040378.1">
    <property type="protein sequence ID" value="ENSSHAP00000030561.1"/>
    <property type="gene ID" value="ENSSHAG00000030404.1"/>
</dbReference>
<dbReference type="InterPro" id="IPR050649">
    <property type="entry name" value="Paired_Homeobox_TFs"/>
</dbReference>
<dbReference type="PANTHER" id="PTHR24329">
    <property type="entry name" value="HOMEOBOX PROTEIN ARISTALESS"/>
    <property type="match status" value="1"/>
</dbReference>
<dbReference type="Proteomes" id="UP000007648">
    <property type="component" value="Unassembled WGS sequence"/>
</dbReference>
<evidence type="ECO:0000313" key="15">
    <source>
        <dbReference type="Proteomes" id="UP000007648"/>
    </source>
</evidence>
<keyword evidence="3 10" id="KW-0238">DNA-binding</keyword>
<feature type="domain" description="Homeobox" evidence="13">
    <location>
        <begin position="78"/>
        <end position="138"/>
    </location>
</feature>
<evidence type="ECO:0000313" key="14">
    <source>
        <dbReference type="Ensembl" id="ENSSHAP00000030561.1"/>
    </source>
</evidence>
<gene>
    <name evidence="14" type="primary">ISX</name>
</gene>
<evidence type="ECO:0000256" key="10">
    <source>
        <dbReference type="PROSITE-ProRule" id="PRU00108"/>
    </source>
</evidence>
<evidence type="ECO:0000256" key="6">
    <source>
        <dbReference type="ARBA" id="ARBA00023163"/>
    </source>
</evidence>
<protein>
    <recommendedName>
        <fullName evidence="9">Intestine-specific homeobox</fullName>
    </recommendedName>
</protein>
<evidence type="ECO:0000256" key="4">
    <source>
        <dbReference type="ARBA" id="ARBA00023155"/>
    </source>
</evidence>
<name>A0A7N4NZC4_SARHA</name>
<reference evidence="14 15" key="1">
    <citation type="journal article" date="2011" name="Proc. Natl. Acad. Sci. U.S.A.">
        <title>Genetic diversity and population structure of the endangered marsupial Sarcophilus harrisii (Tasmanian devil).</title>
        <authorList>
            <person name="Miller W."/>
            <person name="Hayes V.M."/>
            <person name="Ratan A."/>
            <person name="Petersen D.C."/>
            <person name="Wittekindt N.E."/>
            <person name="Miller J."/>
            <person name="Walenz B."/>
            <person name="Knight J."/>
            <person name="Qi J."/>
            <person name="Zhao F."/>
            <person name="Wang Q."/>
            <person name="Bedoya-Reina O.C."/>
            <person name="Katiyar N."/>
            <person name="Tomsho L.P."/>
            <person name="Kasson L.M."/>
            <person name="Hardie R.A."/>
            <person name="Woodbridge P."/>
            <person name="Tindall E.A."/>
            <person name="Bertelsen M.F."/>
            <person name="Dixon D."/>
            <person name="Pyecroft S."/>
            <person name="Helgen K.M."/>
            <person name="Lesk A.M."/>
            <person name="Pringle T.H."/>
            <person name="Patterson N."/>
            <person name="Zhang Y."/>
            <person name="Kreiss A."/>
            <person name="Woods G.M."/>
            <person name="Jones M.E."/>
            <person name="Schuster S.C."/>
        </authorList>
    </citation>
    <scope>NUCLEOTIDE SEQUENCE [LARGE SCALE GENOMIC DNA]</scope>
</reference>
<keyword evidence="4 10" id="KW-0371">Homeobox</keyword>
<evidence type="ECO:0000256" key="3">
    <source>
        <dbReference type="ARBA" id="ARBA00023125"/>
    </source>
</evidence>
<evidence type="ECO:0000256" key="7">
    <source>
        <dbReference type="ARBA" id="ARBA00023242"/>
    </source>
</evidence>
<sequence>MGKWERDPKQMTPAPSPRPQVLVETTPAKSASSPEPQEMVSPATSPGLDPSRGNRKCEGEEDHDHKFLSDHSLHEEKKSKRRIRTTFTTEQLQELEKTFQFTHYPDIHIRNQLATKINLPEARIQIWFQNQRAKWRKREKLGSVRDLQHLTDMDVTPEPKPDISGSSLMPRVLPTLVSPVGCHFPIQGQLVTAWLPPYFVPNPWNMLSFPQPSVVSGLGPHVWHSFSPTS</sequence>
<evidence type="ECO:0000256" key="2">
    <source>
        <dbReference type="ARBA" id="ARBA00023015"/>
    </source>
</evidence>
<dbReference type="InterPro" id="IPR017970">
    <property type="entry name" value="Homeobox_CS"/>
</dbReference>
<dbReference type="GO" id="GO:0005634">
    <property type="term" value="C:nucleus"/>
    <property type="evidence" value="ECO:0007669"/>
    <property type="project" value="UniProtKB-SubCell"/>
</dbReference>
<dbReference type="SMART" id="SM00389">
    <property type="entry name" value="HOX"/>
    <property type="match status" value="1"/>
</dbReference>
<proteinExistence type="predicted"/>